<evidence type="ECO:0000313" key="3">
    <source>
        <dbReference type="Proteomes" id="UP000284706"/>
    </source>
</evidence>
<protein>
    <recommendedName>
        <fullName evidence="4">Secreted protein</fullName>
    </recommendedName>
</protein>
<feature type="chain" id="PRO_5019150838" description="Secreted protein" evidence="1">
    <location>
        <begin position="19"/>
        <end position="94"/>
    </location>
</feature>
<sequence>MTGVIAKVLVVVVNVIACLDLRSLSGRSVLALQKRRYLPATFPNSSTKKIDRLTFGLGVRLTASTKISDEHPALRCLLQSSELEHSKEVGSWMT</sequence>
<name>A0A409Y0R8_9AGAR</name>
<keyword evidence="3" id="KW-1185">Reference proteome</keyword>
<evidence type="ECO:0000256" key="1">
    <source>
        <dbReference type="SAM" id="SignalP"/>
    </source>
</evidence>
<dbReference type="Proteomes" id="UP000284706">
    <property type="component" value="Unassembled WGS sequence"/>
</dbReference>
<evidence type="ECO:0000313" key="2">
    <source>
        <dbReference type="EMBL" id="PPQ96543.1"/>
    </source>
</evidence>
<keyword evidence="1" id="KW-0732">Signal</keyword>
<feature type="signal peptide" evidence="1">
    <location>
        <begin position="1"/>
        <end position="18"/>
    </location>
</feature>
<dbReference type="InParanoid" id="A0A409Y0R8"/>
<dbReference type="AlphaFoldDB" id="A0A409Y0R8"/>
<accession>A0A409Y0R8</accession>
<dbReference type="EMBL" id="NHYE01001358">
    <property type="protein sequence ID" value="PPQ96543.1"/>
    <property type="molecule type" value="Genomic_DNA"/>
</dbReference>
<gene>
    <name evidence="2" type="ORF">CVT26_006392</name>
</gene>
<reference evidence="2 3" key="1">
    <citation type="journal article" date="2018" name="Evol. Lett.">
        <title>Horizontal gene cluster transfer increased hallucinogenic mushroom diversity.</title>
        <authorList>
            <person name="Reynolds H.T."/>
            <person name="Vijayakumar V."/>
            <person name="Gluck-Thaler E."/>
            <person name="Korotkin H.B."/>
            <person name="Matheny P.B."/>
            <person name="Slot J.C."/>
        </authorList>
    </citation>
    <scope>NUCLEOTIDE SEQUENCE [LARGE SCALE GENOMIC DNA]</scope>
    <source>
        <strain evidence="2 3">SRW20</strain>
    </source>
</reference>
<evidence type="ECO:0008006" key="4">
    <source>
        <dbReference type="Google" id="ProtNLM"/>
    </source>
</evidence>
<comment type="caution">
    <text evidence="2">The sequence shown here is derived from an EMBL/GenBank/DDBJ whole genome shotgun (WGS) entry which is preliminary data.</text>
</comment>
<organism evidence="2 3">
    <name type="scientific">Gymnopilus dilepis</name>
    <dbReference type="NCBI Taxonomy" id="231916"/>
    <lineage>
        <taxon>Eukaryota</taxon>
        <taxon>Fungi</taxon>
        <taxon>Dikarya</taxon>
        <taxon>Basidiomycota</taxon>
        <taxon>Agaricomycotina</taxon>
        <taxon>Agaricomycetes</taxon>
        <taxon>Agaricomycetidae</taxon>
        <taxon>Agaricales</taxon>
        <taxon>Agaricineae</taxon>
        <taxon>Hymenogastraceae</taxon>
        <taxon>Gymnopilus</taxon>
    </lineage>
</organism>
<proteinExistence type="predicted"/>